<evidence type="ECO:0000256" key="3">
    <source>
        <dbReference type="ARBA" id="ARBA00022692"/>
    </source>
</evidence>
<evidence type="ECO:0000256" key="1">
    <source>
        <dbReference type="ARBA" id="ARBA00004651"/>
    </source>
</evidence>
<evidence type="ECO:0000256" key="2">
    <source>
        <dbReference type="ARBA" id="ARBA00022475"/>
    </source>
</evidence>
<evidence type="ECO:0000256" key="5">
    <source>
        <dbReference type="ARBA" id="ARBA00023136"/>
    </source>
</evidence>
<feature type="transmembrane region" description="Helical" evidence="6">
    <location>
        <begin position="6"/>
        <end position="25"/>
    </location>
</feature>
<proteinExistence type="predicted"/>
<dbReference type="PANTHER" id="PTHR30249:SF17">
    <property type="entry name" value="HOLIN-LIKE PROTEIN CIDB"/>
    <property type="match status" value="1"/>
</dbReference>
<evidence type="ECO:0000256" key="6">
    <source>
        <dbReference type="SAM" id="Phobius"/>
    </source>
</evidence>
<keyword evidence="5 6" id="KW-0472">Membrane</keyword>
<reference evidence="8" key="1">
    <citation type="journal article" date="2019" name="Int. J. Syst. Evol. Microbiol.">
        <title>The Global Catalogue of Microorganisms (GCM) 10K type strain sequencing project: providing services to taxonomists for standard genome sequencing and annotation.</title>
        <authorList>
            <consortium name="The Broad Institute Genomics Platform"/>
            <consortium name="The Broad Institute Genome Sequencing Center for Infectious Disease"/>
            <person name="Wu L."/>
            <person name="Ma J."/>
        </authorList>
    </citation>
    <scope>NUCLEOTIDE SEQUENCE [LARGE SCALE GENOMIC DNA]</scope>
    <source>
        <strain evidence="8">CGMCC 4.1621</strain>
    </source>
</reference>
<keyword evidence="2" id="KW-1003">Cell membrane</keyword>
<dbReference type="RefSeq" id="WP_204710247.1">
    <property type="nucleotide sequence ID" value="NZ_JBHSZV010000053.1"/>
</dbReference>
<gene>
    <name evidence="7" type="ORF">ACFQIC_18175</name>
</gene>
<accession>A0ABW2ERJ6</accession>
<evidence type="ECO:0000256" key="4">
    <source>
        <dbReference type="ARBA" id="ARBA00022989"/>
    </source>
</evidence>
<dbReference type="Pfam" id="PF04172">
    <property type="entry name" value="LrgB"/>
    <property type="match status" value="1"/>
</dbReference>
<feature type="transmembrane region" description="Helical" evidence="6">
    <location>
        <begin position="135"/>
        <end position="168"/>
    </location>
</feature>
<feature type="transmembrane region" description="Helical" evidence="6">
    <location>
        <begin position="32"/>
        <end position="54"/>
    </location>
</feature>
<evidence type="ECO:0000313" key="8">
    <source>
        <dbReference type="Proteomes" id="UP001596410"/>
    </source>
</evidence>
<evidence type="ECO:0000313" key="7">
    <source>
        <dbReference type="EMBL" id="MFC7063729.1"/>
    </source>
</evidence>
<protein>
    <submittedName>
        <fullName evidence="7">LrgB family protein</fullName>
    </submittedName>
</protein>
<organism evidence="7 8">
    <name type="scientific">Halobacillus seohaensis</name>
    <dbReference type="NCBI Taxonomy" id="447421"/>
    <lineage>
        <taxon>Bacteria</taxon>
        <taxon>Bacillati</taxon>
        <taxon>Bacillota</taxon>
        <taxon>Bacilli</taxon>
        <taxon>Bacillales</taxon>
        <taxon>Bacillaceae</taxon>
        <taxon>Halobacillus</taxon>
    </lineage>
</organism>
<keyword evidence="3 6" id="KW-0812">Transmembrane</keyword>
<name>A0ABW2ERJ6_9BACI</name>
<comment type="subcellular location">
    <subcellularLocation>
        <location evidence="1">Cell membrane</location>
        <topology evidence="1">Multi-pass membrane protein</topology>
    </subcellularLocation>
</comment>
<dbReference type="PANTHER" id="PTHR30249">
    <property type="entry name" value="PUTATIVE SEROTONIN TRANSPORTER"/>
    <property type="match status" value="1"/>
</dbReference>
<feature type="transmembrane region" description="Helical" evidence="6">
    <location>
        <begin position="208"/>
        <end position="229"/>
    </location>
</feature>
<dbReference type="InterPro" id="IPR007300">
    <property type="entry name" value="CidB/LrgB"/>
</dbReference>
<feature type="transmembrane region" description="Helical" evidence="6">
    <location>
        <begin position="89"/>
        <end position="115"/>
    </location>
</feature>
<keyword evidence="4 6" id="KW-1133">Transmembrane helix</keyword>
<comment type="caution">
    <text evidence="7">The sequence shown here is derived from an EMBL/GenBank/DDBJ whole genome shotgun (WGS) entry which is preliminary data.</text>
</comment>
<dbReference type="EMBL" id="JBHSZV010000053">
    <property type="protein sequence ID" value="MFC7063729.1"/>
    <property type="molecule type" value="Genomic_DNA"/>
</dbReference>
<sequence length="230" mass="24728">MEQKVYVILIILVTIGTFLMMSRLYARFQYPFLVPVLTSTILIVVLLLVFDISYESYMTGGQWIDSFLGPAVVALAYPMYKQRQVIVSYMLPIITGVLAGLCTALGSGLFLARFLGIDRTIILSMVPKSLTAPVAIPVSSGIGGIPSMTVVFTMVAGFTGIILGPILLKSLRIRTSLGRGLAFGSASHALGTSKALEYGEETASMSSVSMSLSAILGSVLGPLFVWMFYM</sequence>
<keyword evidence="8" id="KW-1185">Reference proteome</keyword>
<dbReference type="Proteomes" id="UP001596410">
    <property type="component" value="Unassembled WGS sequence"/>
</dbReference>